<evidence type="ECO:0000313" key="2">
    <source>
        <dbReference type="EnsemblPlants" id="ORUFI05G29230.1"/>
    </source>
</evidence>
<sequence length="196" mass="21209">MKKDFAIWAGYEEQPTTAQSSKFGPVHSEQRAHGVSSHQPAPAQRGRRPWTGGETAGSAWPVCVPQAGGGVRRDVSGRARRRSSAAARVGRSRAVSQRGRKVGRQRRSTSVAGNDAACISNPLVFLRMCEPSGSDDAMVHASEMVDGDEMIHGNEMVVHDSVMIDGNEMVQENVMVHGSVVAPAKEGRVRHIRFIK</sequence>
<accession>A0A0E0PRS8</accession>
<dbReference type="STRING" id="4529.A0A0E0PRS8"/>
<feature type="region of interest" description="Disordered" evidence="1">
    <location>
        <begin position="1"/>
        <end position="111"/>
    </location>
</feature>
<dbReference type="AlphaFoldDB" id="A0A0E0PRS8"/>
<reference evidence="3" key="1">
    <citation type="submission" date="2013-06" db="EMBL/GenBank/DDBJ databases">
        <authorList>
            <person name="Zhao Q."/>
        </authorList>
    </citation>
    <scope>NUCLEOTIDE SEQUENCE</scope>
    <source>
        <strain evidence="3">cv. W1943</strain>
    </source>
</reference>
<evidence type="ECO:0000313" key="3">
    <source>
        <dbReference type="Proteomes" id="UP000008022"/>
    </source>
</evidence>
<name>A0A0E0PRS8_ORYRU</name>
<organism evidence="2 3">
    <name type="scientific">Oryza rufipogon</name>
    <name type="common">Brownbeard rice</name>
    <name type="synonym">Asian wild rice</name>
    <dbReference type="NCBI Taxonomy" id="4529"/>
    <lineage>
        <taxon>Eukaryota</taxon>
        <taxon>Viridiplantae</taxon>
        <taxon>Streptophyta</taxon>
        <taxon>Embryophyta</taxon>
        <taxon>Tracheophyta</taxon>
        <taxon>Spermatophyta</taxon>
        <taxon>Magnoliopsida</taxon>
        <taxon>Liliopsida</taxon>
        <taxon>Poales</taxon>
        <taxon>Poaceae</taxon>
        <taxon>BOP clade</taxon>
        <taxon>Oryzoideae</taxon>
        <taxon>Oryzeae</taxon>
        <taxon>Oryzinae</taxon>
        <taxon>Oryza</taxon>
    </lineage>
</organism>
<dbReference type="Gramene" id="ORUFI05G29230.1">
    <property type="protein sequence ID" value="ORUFI05G29230.1"/>
    <property type="gene ID" value="ORUFI05G29230"/>
</dbReference>
<keyword evidence="3" id="KW-1185">Reference proteome</keyword>
<dbReference type="Proteomes" id="UP000008022">
    <property type="component" value="Unassembled WGS sequence"/>
</dbReference>
<feature type="compositionally biased region" description="Low complexity" evidence="1">
    <location>
        <begin position="84"/>
        <end position="97"/>
    </location>
</feature>
<protein>
    <submittedName>
        <fullName evidence="2">Uncharacterized protein</fullName>
    </submittedName>
</protein>
<reference evidence="2" key="2">
    <citation type="submission" date="2015-06" db="UniProtKB">
        <authorList>
            <consortium name="EnsemblPlants"/>
        </authorList>
    </citation>
    <scope>IDENTIFICATION</scope>
</reference>
<feature type="compositionally biased region" description="Basic residues" evidence="1">
    <location>
        <begin position="98"/>
        <end position="107"/>
    </location>
</feature>
<proteinExistence type="predicted"/>
<evidence type="ECO:0000256" key="1">
    <source>
        <dbReference type="SAM" id="MobiDB-lite"/>
    </source>
</evidence>
<dbReference type="EnsemblPlants" id="ORUFI05G29230.1">
    <property type="protein sequence ID" value="ORUFI05G29230.1"/>
    <property type="gene ID" value="ORUFI05G29230"/>
</dbReference>
<dbReference type="HOGENOM" id="CLU_1392213_0_0_1"/>